<reference evidence="2" key="1">
    <citation type="submission" date="2025-08" db="UniProtKB">
        <authorList>
            <consortium name="RefSeq"/>
        </authorList>
    </citation>
    <scope>IDENTIFICATION</scope>
    <source>
        <tissue evidence="2">Gonads</tissue>
    </source>
</reference>
<dbReference type="OrthoDB" id="7201605at2759"/>
<dbReference type="RefSeq" id="XP_030761299.1">
    <property type="nucleotide sequence ID" value="XM_030905439.1"/>
</dbReference>
<dbReference type="GeneID" id="115886341"/>
<sequence length="221" mass="25944">MDPEEEKRIILNSYLTVYNKDYIPKKIEIHDRAKYITKQEFDDPVCEGFKNYLELDGDNIEPPREACDDYLEKVKKEKPKIGKMYFETPVDHIIVKGDNLLKGKSVYQVEYCDIESDIRRKLLDTNKKDYTLPEGWEIPLTTQKYDFRNPILLNENAMEPTHMIKKSDNLGQNEKINEILQVKTADSEYNQTIGKLGDFIVTEEMHGKIARPRFSKCNNNK</sequence>
<gene>
    <name evidence="2" type="primary">LOC115886341</name>
</gene>
<keyword evidence="1" id="KW-1185">Reference proteome</keyword>
<dbReference type="InParanoid" id="A0A6J2YDP8"/>
<evidence type="ECO:0000313" key="2">
    <source>
        <dbReference type="RefSeq" id="XP_030761299.1"/>
    </source>
</evidence>
<protein>
    <submittedName>
        <fullName evidence="2">Uncharacterized protein LOC115886341</fullName>
    </submittedName>
</protein>
<proteinExistence type="predicted"/>
<evidence type="ECO:0000313" key="1">
    <source>
        <dbReference type="Proteomes" id="UP000504635"/>
    </source>
</evidence>
<dbReference type="AlphaFoldDB" id="A0A6J2YDP8"/>
<organism evidence="1 2">
    <name type="scientific">Sitophilus oryzae</name>
    <name type="common">Rice weevil</name>
    <name type="synonym">Curculio oryzae</name>
    <dbReference type="NCBI Taxonomy" id="7048"/>
    <lineage>
        <taxon>Eukaryota</taxon>
        <taxon>Metazoa</taxon>
        <taxon>Ecdysozoa</taxon>
        <taxon>Arthropoda</taxon>
        <taxon>Hexapoda</taxon>
        <taxon>Insecta</taxon>
        <taxon>Pterygota</taxon>
        <taxon>Neoptera</taxon>
        <taxon>Endopterygota</taxon>
        <taxon>Coleoptera</taxon>
        <taxon>Polyphaga</taxon>
        <taxon>Cucujiformia</taxon>
        <taxon>Curculionidae</taxon>
        <taxon>Dryophthorinae</taxon>
        <taxon>Sitophilus</taxon>
    </lineage>
</organism>
<name>A0A6J2YDP8_SITOR</name>
<dbReference type="Proteomes" id="UP000504635">
    <property type="component" value="Unplaced"/>
</dbReference>
<accession>A0A6J2YDP8</accession>
<dbReference type="KEGG" id="soy:115886341"/>